<evidence type="ECO:0000313" key="2">
    <source>
        <dbReference type="Proteomes" id="UP001153332"/>
    </source>
</evidence>
<evidence type="ECO:0000313" key="1">
    <source>
        <dbReference type="EMBL" id="KAJ8127515.1"/>
    </source>
</evidence>
<proteinExistence type="predicted"/>
<organism evidence="1 2">
    <name type="scientific">Lasiodiplodia mahajangana</name>
    <dbReference type="NCBI Taxonomy" id="1108764"/>
    <lineage>
        <taxon>Eukaryota</taxon>
        <taxon>Fungi</taxon>
        <taxon>Dikarya</taxon>
        <taxon>Ascomycota</taxon>
        <taxon>Pezizomycotina</taxon>
        <taxon>Dothideomycetes</taxon>
        <taxon>Dothideomycetes incertae sedis</taxon>
        <taxon>Botryosphaeriales</taxon>
        <taxon>Botryosphaeriaceae</taxon>
        <taxon>Lasiodiplodia</taxon>
    </lineage>
</organism>
<keyword evidence="2" id="KW-1185">Reference proteome</keyword>
<name>A0ACC2JJ82_9PEZI</name>
<accession>A0ACC2JJ82</accession>
<sequence>MTPVPPLSEQHIHIRLIDTPGLDNSDNIQHESLAAEGTKTGSEVRVVNEQHKLDVSETISQEGRVHTVLLHTVFFAMSNSVPRKNRDTKSLPQEYMDIFKLYSLARSFHFAHTKLDVTTIFDKVAVTRPGEDDKLFRLHGVAKHHPIDSLPLDEEPTIKEAIMNRQRGIRAEIVKTESEISGKRGLLGSLQNGASSDKKKVDTEELEELTSQSRSDQTRFFSDSVVVVVSGTVTVFVYKKEGTADEVQARSKENEAYEDYLAIMSKITATEEEIKKLDEGTKTREAQLDALNASLESLDKISVGMEAIKNRGEYLASTSVISYCYGIGLQHALPRGDLPDGSQFASYYGNVDAKYRSSREESEQIFSTAKRLLE</sequence>
<dbReference type="Proteomes" id="UP001153332">
    <property type="component" value="Unassembled WGS sequence"/>
</dbReference>
<reference evidence="1" key="1">
    <citation type="submission" date="2022-12" db="EMBL/GenBank/DDBJ databases">
        <title>Genome Sequence of Lasiodiplodia mahajangana.</title>
        <authorList>
            <person name="Buettner E."/>
        </authorList>
    </citation>
    <scope>NUCLEOTIDE SEQUENCE</scope>
    <source>
        <strain evidence="1">VT137</strain>
    </source>
</reference>
<gene>
    <name evidence="1" type="ORF">O1611_g6118</name>
</gene>
<dbReference type="EMBL" id="JAPUUL010001398">
    <property type="protein sequence ID" value="KAJ8127515.1"/>
    <property type="molecule type" value="Genomic_DNA"/>
</dbReference>
<comment type="caution">
    <text evidence="1">The sequence shown here is derived from an EMBL/GenBank/DDBJ whole genome shotgun (WGS) entry which is preliminary data.</text>
</comment>
<protein>
    <submittedName>
        <fullName evidence="1">Uncharacterized protein</fullName>
    </submittedName>
</protein>